<keyword evidence="1" id="KW-0472">Membrane</keyword>
<accession>A0ABR3J5T0</accession>
<proteinExistence type="predicted"/>
<gene>
    <name evidence="2" type="ORF">HGRIS_007746</name>
</gene>
<keyword evidence="3" id="KW-1185">Reference proteome</keyword>
<evidence type="ECO:0000313" key="2">
    <source>
        <dbReference type="EMBL" id="KAL0951004.1"/>
    </source>
</evidence>
<keyword evidence="1" id="KW-1133">Transmembrane helix</keyword>
<keyword evidence="1" id="KW-0812">Transmembrane</keyword>
<feature type="transmembrane region" description="Helical" evidence="1">
    <location>
        <begin position="285"/>
        <end position="302"/>
    </location>
</feature>
<dbReference type="EMBL" id="JASNQZ010000011">
    <property type="protein sequence ID" value="KAL0951004.1"/>
    <property type="molecule type" value="Genomic_DNA"/>
</dbReference>
<organism evidence="2 3">
    <name type="scientific">Hohenbuehelia grisea</name>
    <dbReference type="NCBI Taxonomy" id="104357"/>
    <lineage>
        <taxon>Eukaryota</taxon>
        <taxon>Fungi</taxon>
        <taxon>Dikarya</taxon>
        <taxon>Basidiomycota</taxon>
        <taxon>Agaricomycotina</taxon>
        <taxon>Agaricomycetes</taxon>
        <taxon>Agaricomycetidae</taxon>
        <taxon>Agaricales</taxon>
        <taxon>Pleurotineae</taxon>
        <taxon>Pleurotaceae</taxon>
        <taxon>Hohenbuehelia</taxon>
    </lineage>
</organism>
<reference evidence="3" key="1">
    <citation type="submission" date="2024-06" db="EMBL/GenBank/DDBJ databases">
        <title>Multi-omics analyses provide insights into the biosynthesis of the anticancer antibiotic pleurotin in Hohenbuehelia grisea.</title>
        <authorList>
            <person name="Weaver J.A."/>
            <person name="Alberti F."/>
        </authorList>
    </citation>
    <scope>NUCLEOTIDE SEQUENCE [LARGE SCALE GENOMIC DNA]</scope>
    <source>
        <strain evidence="3">T-177</strain>
    </source>
</reference>
<dbReference type="Proteomes" id="UP001556367">
    <property type="component" value="Unassembled WGS sequence"/>
</dbReference>
<protein>
    <submittedName>
        <fullName evidence="2">Uncharacterized protein</fullName>
    </submittedName>
</protein>
<name>A0ABR3J5T0_9AGAR</name>
<evidence type="ECO:0000313" key="3">
    <source>
        <dbReference type="Proteomes" id="UP001556367"/>
    </source>
</evidence>
<evidence type="ECO:0000256" key="1">
    <source>
        <dbReference type="SAM" id="Phobius"/>
    </source>
</evidence>
<comment type="caution">
    <text evidence="2">The sequence shown here is derived from an EMBL/GenBank/DDBJ whole genome shotgun (WGS) entry which is preliminary data.</text>
</comment>
<sequence>MLVHRYISHSSASFLQFQSFLTTCILLFIAIQSQTLLVRAQQIPTNGLSILDSPQPGTPFNAGSNQEIAIEISGNGILQSLQAAIDTLEIYLTSRAFDLNMTVAGPAEEIMAQEPGSTVKHVRWQVPSCLSPGTDYELIFYEGSHSADKSFFAITTLGIVINNNNRLGNCSNDPTVSVQQLLGEPQDSSPPDQALMDAIRLPSAGQPGMVTITMPQGSSMPSPFVPPVTSNLPPTMTVVLVSTVISTQNGGPTTTFPSTTTMTMSRDGNARFIPINAARIVSPSFGLNFIWTIVFFTVAKLFS</sequence>